<evidence type="ECO:0000313" key="2">
    <source>
        <dbReference type="EMBL" id="KAK3901869.1"/>
    </source>
</evidence>
<dbReference type="Proteomes" id="UP001303889">
    <property type="component" value="Unassembled WGS sequence"/>
</dbReference>
<keyword evidence="3" id="KW-1185">Reference proteome</keyword>
<reference evidence="2" key="1">
    <citation type="journal article" date="2023" name="Mol. Phylogenet. Evol.">
        <title>Genome-scale phylogeny and comparative genomics of the fungal order Sordariales.</title>
        <authorList>
            <person name="Hensen N."/>
            <person name="Bonometti L."/>
            <person name="Westerberg I."/>
            <person name="Brannstrom I.O."/>
            <person name="Guillou S."/>
            <person name="Cros-Aarteil S."/>
            <person name="Calhoun S."/>
            <person name="Haridas S."/>
            <person name="Kuo A."/>
            <person name="Mondo S."/>
            <person name="Pangilinan J."/>
            <person name="Riley R."/>
            <person name="LaButti K."/>
            <person name="Andreopoulos B."/>
            <person name="Lipzen A."/>
            <person name="Chen C."/>
            <person name="Yan M."/>
            <person name="Daum C."/>
            <person name="Ng V."/>
            <person name="Clum A."/>
            <person name="Steindorff A."/>
            <person name="Ohm R.A."/>
            <person name="Martin F."/>
            <person name="Silar P."/>
            <person name="Natvig D.O."/>
            <person name="Lalanne C."/>
            <person name="Gautier V."/>
            <person name="Ament-Velasquez S.L."/>
            <person name="Kruys A."/>
            <person name="Hutchinson M.I."/>
            <person name="Powell A.J."/>
            <person name="Barry K."/>
            <person name="Miller A.N."/>
            <person name="Grigoriev I.V."/>
            <person name="Debuchy R."/>
            <person name="Gladieux P."/>
            <person name="Hiltunen Thoren M."/>
            <person name="Johannesson H."/>
        </authorList>
    </citation>
    <scope>NUCLEOTIDE SEQUENCE</scope>
    <source>
        <strain evidence="2">CBS 103.79</strain>
    </source>
</reference>
<proteinExistence type="predicted"/>
<dbReference type="Gene3D" id="3.90.25.10">
    <property type="entry name" value="UDP-galactose 4-epimerase, domain 1"/>
    <property type="match status" value="1"/>
</dbReference>
<evidence type="ECO:0000259" key="1">
    <source>
        <dbReference type="Pfam" id="PF05368"/>
    </source>
</evidence>
<name>A0AAN6MJR2_9PEZI</name>
<accession>A0AAN6MJR2</accession>
<dbReference type="SUPFAM" id="SSF51735">
    <property type="entry name" value="NAD(P)-binding Rossmann-fold domains"/>
    <property type="match status" value="1"/>
</dbReference>
<evidence type="ECO:0000313" key="3">
    <source>
        <dbReference type="Proteomes" id="UP001303889"/>
    </source>
</evidence>
<dbReference type="EMBL" id="MU855550">
    <property type="protein sequence ID" value="KAK3901869.1"/>
    <property type="molecule type" value="Genomic_DNA"/>
</dbReference>
<gene>
    <name evidence="2" type="ORF">C8A05DRAFT_34448</name>
</gene>
<dbReference type="PANTHER" id="PTHR47129">
    <property type="entry name" value="QUINONE OXIDOREDUCTASE 2"/>
    <property type="match status" value="1"/>
</dbReference>
<sequence length="297" mass="31998">MPVFVLTGANGGLGQPMLATILKENLILVSDLRISTTKASSVPAEIPYSGGNVLFLVSFPSIGEARFALHRNGIDAAKAPGIRHVIYTSLSFSGPGGNISVAQVVEAHLQTEAYLKQSGLTYTIVCMATYAHLWNNYAGFLWLDEDPAVPVDAVLPGDGPAHWANREELGDATARIVANWVRPIHNQTLTITGPELLTGVEILQKYLKHTGRTGGARVLPVEEAIAWHMQYVSVPPEQASFLDNWASWHTANSLGESAFVDPTLERLLGRKPRPVDDQAGEIFGEGNGLDTKDLVGI</sequence>
<organism evidence="2 3">
    <name type="scientific">Staphylotrichum tortipilum</name>
    <dbReference type="NCBI Taxonomy" id="2831512"/>
    <lineage>
        <taxon>Eukaryota</taxon>
        <taxon>Fungi</taxon>
        <taxon>Dikarya</taxon>
        <taxon>Ascomycota</taxon>
        <taxon>Pezizomycotina</taxon>
        <taxon>Sordariomycetes</taxon>
        <taxon>Sordariomycetidae</taxon>
        <taxon>Sordariales</taxon>
        <taxon>Chaetomiaceae</taxon>
        <taxon>Staphylotrichum</taxon>
    </lineage>
</organism>
<protein>
    <recommendedName>
        <fullName evidence="1">NmrA-like domain-containing protein</fullName>
    </recommendedName>
</protein>
<reference evidence="2" key="2">
    <citation type="submission" date="2023-05" db="EMBL/GenBank/DDBJ databases">
        <authorList>
            <consortium name="Lawrence Berkeley National Laboratory"/>
            <person name="Steindorff A."/>
            <person name="Hensen N."/>
            <person name="Bonometti L."/>
            <person name="Westerberg I."/>
            <person name="Brannstrom I.O."/>
            <person name="Guillou S."/>
            <person name="Cros-Aarteil S."/>
            <person name="Calhoun S."/>
            <person name="Haridas S."/>
            <person name="Kuo A."/>
            <person name="Mondo S."/>
            <person name="Pangilinan J."/>
            <person name="Riley R."/>
            <person name="Labutti K."/>
            <person name="Andreopoulos B."/>
            <person name="Lipzen A."/>
            <person name="Chen C."/>
            <person name="Yanf M."/>
            <person name="Daum C."/>
            <person name="Ng V."/>
            <person name="Clum A."/>
            <person name="Ohm R."/>
            <person name="Martin F."/>
            <person name="Silar P."/>
            <person name="Natvig D."/>
            <person name="Lalanne C."/>
            <person name="Gautier V."/>
            <person name="Ament-Velasquez S.L."/>
            <person name="Kruys A."/>
            <person name="Hutchinson M.I."/>
            <person name="Powell A.J."/>
            <person name="Barry K."/>
            <person name="Miller A.N."/>
            <person name="Grigoriev I.V."/>
            <person name="Debuchy R."/>
            <person name="Gladieux P."/>
            <person name="Thoren M.H."/>
            <person name="Johannesson H."/>
        </authorList>
    </citation>
    <scope>NUCLEOTIDE SEQUENCE</scope>
    <source>
        <strain evidence="2">CBS 103.79</strain>
    </source>
</reference>
<dbReference type="InterPro" id="IPR052718">
    <property type="entry name" value="NmrA-type_oxidoreductase"/>
</dbReference>
<comment type="caution">
    <text evidence="2">The sequence shown here is derived from an EMBL/GenBank/DDBJ whole genome shotgun (WGS) entry which is preliminary data.</text>
</comment>
<dbReference type="AlphaFoldDB" id="A0AAN6MJR2"/>
<dbReference type="Pfam" id="PF05368">
    <property type="entry name" value="NmrA"/>
    <property type="match status" value="1"/>
</dbReference>
<dbReference type="PANTHER" id="PTHR47129:SF1">
    <property type="entry name" value="NMRA-LIKE DOMAIN-CONTAINING PROTEIN"/>
    <property type="match status" value="1"/>
</dbReference>
<dbReference type="InterPro" id="IPR036291">
    <property type="entry name" value="NAD(P)-bd_dom_sf"/>
</dbReference>
<dbReference type="Gene3D" id="3.40.50.720">
    <property type="entry name" value="NAD(P)-binding Rossmann-like Domain"/>
    <property type="match status" value="1"/>
</dbReference>
<dbReference type="InterPro" id="IPR008030">
    <property type="entry name" value="NmrA-like"/>
</dbReference>
<feature type="domain" description="NmrA-like" evidence="1">
    <location>
        <begin position="73"/>
        <end position="222"/>
    </location>
</feature>